<feature type="region of interest" description="Disordered" evidence="1">
    <location>
        <begin position="733"/>
        <end position="760"/>
    </location>
</feature>
<keyword evidence="2" id="KW-0472">Membrane</keyword>
<protein>
    <recommendedName>
        <fullName evidence="5">Glycoprotein</fullName>
    </recommendedName>
</protein>
<dbReference type="Pfam" id="PF19516">
    <property type="entry name" value="DUF6049"/>
    <property type="match status" value="1"/>
</dbReference>
<reference evidence="3 4" key="1">
    <citation type="submission" date="2019-02" db="EMBL/GenBank/DDBJ databases">
        <title>Sequencing the genomes of 1000 actinobacteria strains.</title>
        <authorList>
            <person name="Klenk H.-P."/>
        </authorList>
    </citation>
    <scope>NUCLEOTIDE SEQUENCE [LARGE SCALE GENOMIC DNA]</scope>
    <source>
        <strain evidence="3 4">DSM 16932</strain>
    </source>
</reference>
<keyword evidence="2" id="KW-1133">Transmembrane helix</keyword>
<evidence type="ECO:0000313" key="3">
    <source>
        <dbReference type="EMBL" id="RZS62625.1"/>
    </source>
</evidence>
<feature type="region of interest" description="Disordered" evidence="1">
    <location>
        <begin position="51"/>
        <end position="75"/>
    </location>
</feature>
<evidence type="ECO:0000313" key="4">
    <source>
        <dbReference type="Proteomes" id="UP000293852"/>
    </source>
</evidence>
<proteinExistence type="predicted"/>
<organism evidence="3 4">
    <name type="scientific">Xylanimonas ulmi</name>
    <dbReference type="NCBI Taxonomy" id="228973"/>
    <lineage>
        <taxon>Bacteria</taxon>
        <taxon>Bacillati</taxon>
        <taxon>Actinomycetota</taxon>
        <taxon>Actinomycetes</taxon>
        <taxon>Micrococcales</taxon>
        <taxon>Promicromonosporaceae</taxon>
        <taxon>Xylanimonas</taxon>
    </lineage>
</organism>
<feature type="transmembrane region" description="Helical" evidence="2">
    <location>
        <begin position="708"/>
        <end position="729"/>
    </location>
</feature>
<evidence type="ECO:0008006" key="5">
    <source>
        <dbReference type="Google" id="ProtNLM"/>
    </source>
</evidence>
<dbReference type="RefSeq" id="WP_130416099.1">
    <property type="nucleotide sequence ID" value="NZ_SGWX01000001.1"/>
</dbReference>
<feature type="region of interest" description="Disordered" evidence="1">
    <location>
        <begin position="1"/>
        <end position="21"/>
    </location>
</feature>
<dbReference type="EMBL" id="SGWX01000001">
    <property type="protein sequence ID" value="RZS62625.1"/>
    <property type="molecule type" value="Genomic_DNA"/>
</dbReference>
<feature type="region of interest" description="Disordered" evidence="1">
    <location>
        <begin position="135"/>
        <end position="154"/>
    </location>
</feature>
<comment type="caution">
    <text evidence="3">The sequence shown here is derived from an EMBL/GenBank/DDBJ whole genome shotgun (WGS) entry which is preliminary data.</text>
</comment>
<evidence type="ECO:0000256" key="2">
    <source>
        <dbReference type="SAM" id="Phobius"/>
    </source>
</evidence>
<dbReference type="InterPro" id="IPR046112">
    <property type="entry name" value="DUF6049"/>
</dbReference>
<dbReference type="Proteomes" id="UP000293852">
    <property type="component" value="Unassembled WGS sequence"/>
</dbReference>
<dbReference type="AlphaFoldDB" id="A0A4Q7M3V3"/>
<keyword evidence="2" id="KW-0812">Transmembrane</keyword>
<name>A0A4Q7M3V3_9MICO</name>
<evidence type="ECO:0000256" key="1">
    <source>
        <dbReference type="SAM" id="MobiDB-lite"/>
    </source>
</evidence>
<sequence length="760" mass="76563">MTRLLTLRRAPGARRPPARPAARARAARLAVAALVGATLGVLGAGAAPATAATTSPATTSTTNPATTSPATTSPATTARIALTSLTPAVARPGDDLTVTVRVTNQTAQPLDGANLELWAGWKRIVAREDLSAWANDVSPGPRQPQKRVPVEPVAPGQSVEVSLTIGIDGLGLDGATRGPRQLALTLRQDGGSVDVIRTFLLWDPDAADEDGADADPVRLSLLAPMTGPAVDPSDPQATGALAGSAAPGGALARTLAAVSAAEQATGARGALSLAIDPALVATAAASDDPQVAAWAGAVSELGDRTGVRPLAPYDPDLAALAHASLDPSALTAAVTAPLPGGWTMPDTWGDPLAWPAGSAAPDLATLGAARAAGLGTAVVASGLAPIRGTGTGLATVATGHGDITAVVADGPLSTVLYSATHRTNGQTTGETTGQTNGQANGHANGAVALSTTEATQRLLAETSVVSAQSADNEPHLVAVMPRGWSPDLDALRGTLSALAASGWVRLTPLDDLLSEPTPDITRVPLDSSEPQAQELAPDQVRRLEQARAAVASLASVAAQPSDLTALVGPQLAAPTSVAWRASPEARPAAVSAAVSAADALRGRLAVSVVDTEITLISAAGSLPVSVRNDLPVDATVTVMLEPDDPRLVVGARPTQTIAAGAEARITVPVSALASGDVEVEVRLLTPDGAPAAAPVTLQLRVRAGWETVGTAVIAGGVALLLIVGIWRTVRRGRSPRRATDAHVPDPLIPAEASRRTDKRT</sequence>
<gene>
    <name evidence="3" type="ORF">EV386_2967</name>
</gene>
<dbReference type="OrthoDB" id="3267347at2"/>
<keyword evidence="4" id="KW-1185">Reference proteome</keyword>
<accession>A0A4Q7M3V3</accession>